<evidence type="ECO:0000313" key="9">
    <source>
        <dbReference type="Proteomes" id="UP000800096"/>
    </source>
</evidence>
<feature type="compositionally biased region" description="Low complexity" evidence="6">
    <location>
        <begin position="40"/>
        <end position="52"/>
    </location>
</feature>
<evidence type="ECO:0000256" key="2">
    <source>
        <dbReference type="ARBA" id="ARBA00022741"/>
    </source>
</evidence>
<evidence type="ECO:0000256" key="5">
    <source>
        <dbReference type="ARBA" id="ARBA00023254"/>
    </source>
</evidence>
<evidence type="ECO:0000259" key="7">
    <source>
        <dbReference type="PROSITE" id="PS00486"/>
    </source>
</evidence>
<protein>
    <submittedName>
        <fullName evidence="8">DNA mismatch repair protein muts</fullName>
    </submittedName>
</protein>
<keyword evidence="9" id="KW-1185">Reference proteome</keyword>
<evidence type="ECO:0000256" key="1">
    <source>
        <dbReference type="ARBA" id="ARBA00006271"/>
    </source>
</evidence>
<dbReference type="GO" id="GO:0005634">
    <property type="term" value="C:nucleus"/>
    <property type="evidence" value="ECO:0007669"/>
    <property type="project" value="TreeGrafter"/>
</dbReference>
<dbReference type="InterPro" id="IPR045076">
    <property type="entry name" value="MutS"/>
</dbReference>
<dbReference type="SUPFAM" id="SSF53150">
    <property type="entry name" value="DNA repair protein MutS, domain II"/>
    <property type="match status" value="1"/>
</dbReference>
<evidence type="ECO:0000256" key="4">
    <source>
        <dbReference type="ARBA" id="ARBA00023125"/>
    </source>
</evidence>
<keyword evidence="5" id="KW-0469">Meiosis</keyword>
<dbReference type="PANTHER" id="PTHR11361">
    <property type="entry name" value="DNA MISMATCH REPAIR PROTEIN MUTS FAMILY MEMBER"/>
    <property type="match status" value="1"/>
</dbReference>
<organism evidence="8 9">
    <name type="scientific">Ampelomyces quisqualis</name>
    <name type="common">Powdery mildew agent</name>
    <dbReference type="NCBI Taxonomy" id="50730"/>
    <lineage>
        <taxon>Eukaryota</taxon>
        <taxon>Fungi</taxon>
        <taxon>Dikarya</taxon>
        <taxon>Ascomycota</taxon>
        <taxon>Pezizomycotina</taxon>
        <taxon>Dothideomycetes</taxon>
        <taxon>Pleosporomycetidae</taxon>
        <taxon>Pleosporales</taxon>
        <taxon>Pleosporineae</taxon>
        <taxon>Phaeosphaeriaceae</taxon>
        <taxon>Ampelomyces</taxon>
    </lineage>
</organism>
<dbReference type="PANTHER" id="PTHR11361:SF21">
    <property type="entry name" value="MUTS PROTEIN HOMOLOG 4"/>
    <property type="match status" value="1"/>
</dbReference>
<feature type="region of interest" description="Disordered" evidence="6">
    <location>
        <begin position="848"/>
        <end position="884"/>
    </location>
</feature>
<evidence type="ECO:0000256" key="6">
    <source>
        <dbReference type="SAM" id="MobiDB-lite"/>
    </source>
</evidence>
<keyword evidence="4" id="KW-0238">DNA-binding</keyword>
<dbReference type="Gene3D" id="3.30.420.110">
    <property type="entry name" value="MutS, connector domain"/>
    <property type="match status" value="1"/>
</dbReference>
<dbReference type="GO" id="GO:0030983">
    <property type="term" value="F:mismatched DNA binding"/>
    <property type="evidence" value="ECO:0007669"/>
    <property type="project" value="InterPro"/>
</dbReference>
<feature type="domain" description="DNA mismatch repair proteins mutS family" evidence="7">
    <location>
        <begin position="657"/>
        <end position="673"/>
    </location>
</feature>
<dbReference type="PROSITE" id="PS00486">
    <property type="entry name" value="DNA_MISMATCH_REPAIR_2"/>
    <property type="match status" value="1"/>
</dbReference>
<gene>
    <name evidence="8" type="ORF">BDU57DRAFT_550039</name>
</gene>
<keyword evidence="3" id="KW-0067">ATP-binding</keyword>
<proteinExistence type="inferred from homology"/>
<dbReference type="Gene3D" id="1.10.1420.10">
    <property type="match status" value="2"/>
</dbReference>
<dbReference type="Pfam" id="PF00488">
    <property type="entry name" value="MutS_V"/>
    <property type="match status" value="1"/>
</dbReference>
<dbReference type="Pfam" id="PF05190">
    <property type="entry name" value="MutS_IV"/>
    <property type="match status" value="1"/>
</dbReference>
<dbReference type="SUPFAM" id="SSF52540">
    <property type="entry name" value="P-loop containing nucleoside triphosphate hydrolases"/>
    <property type="match status" value="1"/>
</dbReference>
<dbReference type="FunFam" id="1.10.1420.10:FF:000013">
    <property type="entry name" value="mutS protein homolog 4"/>
    <property type="match status" value="1"/>
</dbReference>
<dbReference type="Pfam" id="PF05188">
    <property type="entry name" value="MutS_II"/>
    <property type="match status" value="1"/>
</dbReference>
<dbReference type="GO" id="GO:0005524">
    <property type="term" value="F:ATP binding"/>
    <property type="evidence" value="ECO:0007669"/>
    <property type="project" value="UniProtKB-KW"/>
</dbReference>
<feature type="compositionally biased region" description="Low complexity" evidence="6">
    <location>
        <begin position="8"/>
        <end position="31"/>
    </location>
</feature>
<dbReference type="SMART" id="SM00533">
    <property type="entry name" value="MUTSd"/>
    <property type="match status" value="1"/>
</dbReference>
<dbReference type="InterPro" id="IPR007860">
    <property type="entry name" value="DNA_mmatch_repair_MutS_con_dom"/>
</dbReference>
<dbReference type="AlphaFoldDB" id="A0A6A5QHZ0"/>
<comment type="similarity">
    <text evidence="1">Belongs to the DNA mismatch repair MutS family.</text>
</comment>
<feature type="region of interest" description="Disordered" evidence="6">
    <location>
        <begin position="1"/>
        <end position="52"/>
    </location>
</feature>
<dbReference type="GO" id="GO:0140664">
    <property type="term" value="F:ATP-dependent DNA damage sensor activity"/>
    <property type="evidence" value="ECO:0007669"/>
    <property type="project" value="InterPro"/>
</dbReference>
<evidence type="ECO:0000313" key="8">
    <source>
        <dbReference type="EMBL" id="KAF1914999.1"/>
    </source>
</evidence>
<dbReference type="InterPro" id="IPR036187">
    <property type="entry name" value="DNA_mismatch_repair_MutS_sf"/>
</dbReference>
<dbReference type="SUPFAM" id="SSF48334">
    <property type="entry name" value="DNA repair protein MutS, domain III"/>
    <property type="match status" value="1"/>
</dbReference>
<dbReference type="Proteomes" id="UP000800096">
    <property type="component" value="Unassembled WGS sequence"/>
</dbReference>
<dbReference type="InterPro" id="IPR007861">
    <property type="entry name" value="DNA_mismatch_repair_MutS_clamp"/>
</dbReference>
<dbReference type="Pfam" id="PF05192">
    <property type="entry name" value="MutS_III"/>
    <property type="match status" value="1"/>
</dbReference>
<sequence>MSRRYRPSTSHSTSASTSYGYGDYTTTTSRPGTRRGGTGRPPTARPRTGASTTARIEAQHVVCAVAESRGISPTVGLAFVNLDTGEAVLCQICDSQTYVRTIHKLRVYGSSEILIVSTSASPKSKLFSIIEENLEDIDSKLTLLDRRYWAESTGMEYIKSLAFKEDIEAINVSVAGNYYAVCCIAVALKYIDLGLGMVFSYHSLRMRYEPSEGSMMIDVSTIHSLELVQNMHNPKSKDCLYGLLNETLTPMGSRLLRNNVLQPLTDADVLATRHAAVDDLTTKEEMFFATRAALKNFLDADRILTALIITPSKPTLQTTEQAINQIIMLKHFVSSVNPIFEALTGNASAMLDNIRELCAPENVAPIRELIDQVINEDTTYAKQPLELRNQRIYAVKSGVNGLLDVARTTYKEASEDAYQHCTELNQEYDIQLELKYENARQFYIRIPACEVNGRDLPPVFINIIRRKKNIECQTLELMKRNQKINVSHQEVILMSDQAVEKLIEEVRGHMSIMFKICEAVALLDMITAFAHLVTINDYTRPQLTETLAIQQGRHPIKEKIMATKFVPNDVYSTQQTRFQIITGCNMSGKSTYIRSVALMAIMAQIGCYVPATYASFPILHQLFARLGMDDNIETNVSTFAAEMKEIAFILRNIDRRSLVIVDELGRGTSTRDGLAIALAIAEALVSSKALVWFATHFKDLAIIMGERAGVQNLHLAVELQNDESMTMLYRITHGAVKEAHYGLTLARLVPLPPGVVDYAAEIAQKLEAHVLKRKKASETILREKRRKLILNLREHLMQAQTGVLEGEVLTAWLKELQKEFVNRMTALEAEASSTRQESKIEDEDVVMREGSFVEEERPSTRASRPSVISIDSTTTTESEPTARALSYASTIRAVSDNER</sequence>
<dbReference type="PIRSF" id="PIRSF005813">
    <property type="entry name" value="MSH2"/>
    <property type="match status" value="1"/>
</dbReference>
<dbReference type="Gene3D" id="3.40.50.300">
    <property type="entry name" value="P-loop containing nucleotide triphosphate hydrolases"/>
    <property type="match status" value="1"/>
</dbReference>
<name>A0A6A5QHZ0_AMPQU</name>
<feature type="compositionally biased region" description="Low complexity" evidence="6">
    <location>
        <begin position="865"/>
        <end position="881"/>
    </location>
</feature>
<keyword evidence="2" id="KW-0547">Nucleotide-binding</keyword>
<dbReference type="GO" id="GO:0007131">
    <property type="term" value="P:reciprocal meiotic recombination"/>
    <property type="evidence" value="ECO:0007669"/>
    <property type="project" value="TreeGrafter"/>
</dbReference>
<dbReference type="EMBL" id="ML979137">
    <property type="protein sequence ID" value="KAF1914999.1"/>
    <property type="molecule type" value="Genomic_DNA"/>
</dbReference>
<dbReference type="SMART" id="SM00534">
    <property type="entry name" value="MUTSac"/>
    <property type="match status" value="1"/>
</dbReference>
<dbReference type="GO" id="GO:0006298">
    <property type="term" value="P:mismatch repair"/>
    <property type="evidence" value="ECO:0007669"/>
    <property type="project" value="InterPro"/>
</dbReference>
<dbReference type="InterPro" id="IPR007696">
    <property type="entry name" value="DNA_mismatch_repair_MutS_core"/>
</dbReference>
<dbReference type="InterPro" id="IPR011184">
    <property type="entry name" value="DNA_mismatch_repair_Msh2"/>
</dbReference>
<dbReference type="FunFam" id="3.40.50.300:FF:002054">
    <property type="entry name" value="DNA mismatch repair protein MSH4"/>
    <property type="match status" value="1"/>
</dbReference>
<dbReference type="InterPro" id="IPR000432">
    <property type="entry name" value="DNA_mismatch_repair_MutS_C"/>
</dbReference>
<dbReference type="InterPro" id="IPR036678">
    <property type="entry name" value="MutS_con_dom_sf"/>
</dbReference>
<dbReference type="InterPro" id="IPR027417">
    <property type="entry name" value="P-loop_NTPase"/>
</dbReference>
<evidence type="ECO:0000256" key="3">
    <source>
        <dbReference type="ARBA" id="ARBA00022840"/>
    </source>
</evidence>
<reference evidence="8" key="1">
    <citation type="journal article" date="2020" name="Stud. Mycol.">
        <title>101 Dothideomycetes genomes: a test case for predicting lifestyles and emergence of pathogens.</title>
        <authorList>
            <person name="Haridas S."/>
            <person name="Albert R."/>
            <person name="Binder M."/>
            <person name="Bloem J."/>
            <person name="Labutti K."/>
            <person name="Salamov A."/>
            <person name="Andreopoulos B."/>
            <person name="Baker S."/>
            <person name="Barry K."/>
            <person name="Bills G."/>
            <person name="Bluhm B."/>
            <person name="Cannon C."/>
            <person name="Castanera R."/>
            <person name="Culley D."/>
            <person name="Daum C."/>
            <person name="Ezra D."/>
            <person name="Gonzalez J."/>
            <person name="Henrissat B."/>
            <person name="Kuo A."/>
            <person name="Liang C."/>
            <person name="Lipzen A."/>
            <person name="Lutzoni F."/>
            <person name="Magnuson J."/>
            <person name="Mondo S."/>
            <person name="Nolan M."/>
            <person name="Ohm R."/>
            <person name="Pangilinan J."/>
            <person name="Park H.-J."/>
            <person name="Ramirez L."/>
            <person name="Alfaro M."/>
            <person name="Sun H."/>
            <person name="Tritt A."/>
            <person name="Yoshinaga Y."/>
            <person name="Zwiers L.-H."/>
            <person name="Turgeon B."/>
            <person name="Goodwin S."/>
            <person name="Spatafora J."/>
            <person name="Crous P."/>
            <person name="Grigoriev I."/>
        </authorList>
    </citation>
    <scope>NUCLEOTIDE SEQUENCE</scope>
    <source>
        <strain evidence="8">HMLAC05119</strain>
    </source>
</reference>
<accession>A0A6A5QHZ0</accession>
<dbReference type="OrthoDB" id="276261at2759"/>